<organism evidence="1 2">
    <name type="scientific">Nocardioides immobilis</name>
    <dbReference type="NCBI Taxonomy" id="2049295"/>
    <lineage>
        <taxon>Bacteria</taxon>
        <taxon>Bacillati</taxon>
        <taxon>Actinomycetota</taxon>
        <taxon>Actinomycetes</taxon>
        <taxon>Propionibacteriales</taxon>
        <taxon>Nocardioidaceae</taxon>
        <taxon>Nocardioides</taxon>
    </lineage>
</organism>
<reference evidence="1 2" key="1">
    <citation type="submission" date="2018-09" db="EMBL/GenBank/DDBJ databases">
        <title>Genome sequencing of Nocardioides immobilis CCTCC AB 2017083 for comparison to Nocardioides silvaticus.</title>
        <authorList>
            <person name="Li C."/>
            <person name="Wang G."/>
        </authorList>
    </citation>
    <scope>NUCLEOTIDE SEQUENCE [LARGE SCALE GENOMIC DNA]</scope>
    <source>
        <strain evidence="1 2">CCTCC AB 2017083</strain>
    </source>
</reference>
<gene>
    <name evidence="1" type="ORF">D0Z08_22245</name>
</gene>
<dbReference type="AlphaFoldDB" id="A0A417XX21"/>
<dbReference type="Gene3D" id="3.30.530.20">
    <property type="match status" value="1"/>
</dbReference>
<dbReference type="Pfam" id="PF06240">
    <property type="entry name" value="COXG"/>
    <property type="match status" value="1"/>
</dbReference>
<dbReference type="InterPro" id="IPR010419">
    <property type="entry name" value="CO_DH_gsu"/>
</dbReference>
<comment type="caution">
    <text evidence="1">The sequence shown here is derived from an EMBL/GenBank/DDBJ whole genome shotgun (WGS) entry which is preliminary data.</text>
</comment>
<proteinExistence type="predicted"/>
<dbReference type="Proteomes" id="UP000283644">
    <property type="component" value="Unassembled WGS sequence"/>
</dbReference>
<accession>A0A417XX21</accession>
<dbReference type="RefSeq" id="WP_118927466.1">
    <property type="nucleotide sequence ID" value="NZ_QXGH01000028.1"/>
</dbReference>
<name>A0A417XX21_9ACTN</name>
<dbReference type="EMBL" id="QXGH01000028">
    <property type="protein sequence ID" value="RHW24923.1"/>
    <property type="molecule type" value="Genomic_DNA"/>
</dbReference>
<keyword evidence="2" id="KW-1185">Reference proteome</keyword>
<evidence type="ECO:0000313" key="2">
    <source>
        <dbReference type="Proteomes" id="UP000283644"/>
    </source>
</evidence>
<sequence length="145" mass="15372">MKLSGTFTTQASPAQLARLSTEPRQLEQVTSLRDVAVDAHGHIRAIFTAATPLGAIPLTTTIATDRADESSSRVLVRGTRGQHRVDVTLEISYQPTATATQVSWHADVRLGGTGASVAQRVAHDIARNAIDGVLQQAAGQHLTLT</sequence>
<evidence type="ECO:0000313" key="1">
    <source>
        <dbReference type="EMBL" id="RHW24923.1"/>
    </source>
</evidence>
<dbReference type="InterPro" id="IPR023393">
    <property type="entry name" value="START-like_dom_sf"/>
</dbReference>
<dbReference type="SUPFAM" id="SSF55961">
    <property type="entry name" value="Bet v1-like"/>
    <property type="match status" value="1"/>
</dbReference>
<dbReference type="OrthoDB" id="5189976at2"/>
<protein>
    <submittedName>
        <fullName evidence="1">Uncharacterized protein</fullName>
    </submittedName>
</protein>